<feature type="domain" description="Phosphatidylinositol N-acetylglucosaminyltransferase subunit H conserved" evidence="3">
    <location>
        <begin position="7"/>
        <end position="63"/>
    </location>
</feature>
<reference evidence="4 5" key="1">
    <citation type="submission" date="2018-02" db="EMBL/GenBank/DDBJ databases">
        <title>Genome sequence of the basidiomycete white-rot fungus Phlebia centrifuga.</title>
        <authorList>
            <person name="Granchi Z."/>
            <person name="Peng M."/>
            <person name="de Vries R.P."/>
            <person name="Hilden K."/>
            <person name="Makela M.R."/>
            <person name="Grigoriev I."/>
            <person name="Riley R."/>
        </authorList>
    </citation>
    <scope>NUCLEOTIDE SEQUENCE [LARGE SCALE GENOMIC DNA]</scope>
    <source>
        <strain evidence="4 5">FBCC195</strain>
    </source>
</reference>
<comment type="pathway">
    <text evidence="1">Glycolipid biosynthesis; glycosylphosphatidylinositol-anchor biosynthesis.</text>
</comment>
<dbReference type="InterPro" id="IPR044215">
    <property type="entry name" value="PIG-H"/>
</dbReference>
<dbReference type="GO" id="GO:0006506">
    <property type="term" value="P:GPI anchor biosynthetic process"/>
    <property type="evidence" value="ECO:0007669"/>
    <property type="project" value="UniProtKB-UniPathway"/>
</dbReference>
<dbReference type="STRING" id="98765.A0A2R6PNB1"/>
<protein>
    <recommendedName>
        <fullName evidence="3">Phosphatidylinositol N-acetylglucosaminyltransferase subunit H conserved domain-containing protein</fullName>
    </recommendedName>
</protein>
<dbReference type="Pfam" id="PF10181">
    <property type="entry name" value="PIG-H"/>
    <property type="match status" value="1"/>
</dbReference>
<evidence type="ECO:0000256" key="1">
    <source>
        <dbReference type="ARBA" id="ARBA00004687"/>
    </source>
</evidence>
<gene>
    <name evidence="4" type="ORF">PHLCEN_2v4516</name>
</gene>
<dbReference type="GO" id="GO:0000506">
    <property type="term" value="C:glycosylphosphatidylinositol-N-acetylglucosaminyltransferase (GPI-GnT) complex"/>
    <property type="evidence" value="ECO:0007669"/>
    <property type="project" value="InterPro"/>
</dbReference>
<comment type="similarity">
    <text evidence="2">Belongs to the PIGH family.</text>
</comment>
<accession>A0A2R6PNB1</accession>
<dbReference type="EMBL" id="MLYV02000463">
    <property type="protein sequence ID" value="PSR94088.1"/>
    <property type="molecule type" value="Genomic_DNA"/>
</dbReference>
<comment type="caution">
    <text evidence="4">The sequence shown here is derived from an EMBL/GenBank/DDBJ whole genome shotgun (WGS) entry which is preliminary data.</text>
</comment>
<dbReference type="UniPathway" id="UPA00196"/>
<dbReference type="InterPro" id="IPR019328">
    <property type="entry name" value="PIGH-H_dom"/>
</dbReference>
<dbReference type="PANTHER" id="PTHR15231:SF1">
    <property type="entry name" value="PHOSPHATIDYLINOSITOL N-ACETYLGLUCOSAMINYLTRANSFERASE SUBUNIT H"/>
    <property type="match status" value="1"/>
</dbReference>
<sequence length="109" mass="12673">MTVFTESVLAIPSLGIQMETCIGLPNIPLFTSRRFIPLVHLRDFVINEGLYRWNVRYYLVALQGFEKSGLILEVAYENIKPYFPVLLEVYHGVHDLMFSHENEASQQQR</sequence>
<organism evidence="4 5">
    <name type="scientific">Hermanssonia centrifuga</name>
    <dbReference type="NCBI Taxonomy" id="98765"/>
    <lineage>
        <taxon>Eukaryota</taxon>
        <taxon>Fungi</taxon>
        <taxon>Dikarya</taxon>
        <taxon>Basidiomycota</taxon>
        <taxon>Agaricomycotina</taxon>
        <taxon>Agaricomycetes</taxon>
        <taxon>Polyporales</taxon>
        <taxon>Meruliaceae</taxon>
        <taxon>Hermanssonia</taxon>
    </lineage>
</organism>
<keyword evidence="5" id="KW-1185">Reference proteome</keyword>
<dbReference type="AlphaFoldDB" id="A0A2R6PNB1"/>
<name>A0A2R6PNB1_9APHY</name>
<dbReference type="OrthoDB" id="6256716at2759"/>
<dbReference type="Proteomes" id="UP000186601">
    <property type="component" value="Unassembled WGS sequence"/>
</dbReference>
<evidence type="ECO:0000256" key="2">
    <source>
        <dbReference type="ARBA" id="ARBA00009610"/>
    </source>
</evidence>
<dbReference type="PANTHER" id="PTHR15231">
    <property type="entry name" value="PHOSPHATIDYLINOSITOL N-ACETYLGLUCOSAMINYLTRANSFERASE SUBUNIT H"/>
    <property type="match status" value="1"/>
</dbReference>
<evidence type="ECO:0000259" key="3">
    <source>
        <dbReference type="Pfam" id="PF10181"/>
    </source>
</evidence>
<evidence type="ECO:0000313" key="5">
    <source>
        <dbReference type="Proteomes" id="UP000186601"/>
    </source>
</evidence>
<proteinExistence type="inferred from homology"/>
<evidence type="ECO:0000313" key="4">
    <source>
        <dbReference type="EMBL" id="PSR94088.1"/>
    </source>
</evidence>